<dbReference type="Gene3D" id="3.40.630.30">
    <property type="match status" value="1"/>
</dbReference>
<proteinExistence type="predicted"/>
<dbReference type="Proteomes" id="UP001241758">
    <property type="component" value="Unassembled WGS sequence"/>
</dbReference>
<evidence type="ECO:0000313" key="3">
    <source>
        <dbReference type="Proteomes" id="UP001241758"/>
    </source>
</evidence>
<dbReference type="CDD" id="cd04301">
    <property type="entry name" value="NAT_SF"/>
    <property type="match status" value="1"/>
</dbReference>
<evidence type="ECO:0000313" key="2">
    <source>
        <dbReference type="EMBL" id="MDI6104747.1"/>
    </source>
</evidence>
<dbReference type="InterPro" id="IPR000182">
    <property type="entry name" value="GNAT_dom"/>
</dbReference>
<dbReference type="SUPFAM" id="SSF55729">
    <property type="entry name" value="Acyl-CoA N-acyltransferases (Nat)"/>
    <property type="match status" value="1"/>
</dbReference>
<dbReference type="EMBL" id="JASCTH010000036">
    <property type="protein sequence ID" value="MDI6104747.1"/>
    <property type="molecule type" value="Genomic_DNA"/>
</dbReference>
<dbReference type="Pfam" id="PF13302">
    <property type="entry name" value="Acetyltransf_3"/>
    <property type="match status" value="1"/>
</dbReference>
<dbReference type="PANTHER" id="PTHR43441:SF2">
    <property type="entry name" value="FAMILY ACETYLTRANSFERASE, PUTATIVE (AFU_ORTHOLOGUE AFUA_7G00850)-RELATED"/>
    <property type="match status" value="1"/>
</dbReference>
<evidence type="ECO:0000259" key="1">
    <source>
        <dbReference type="PROSITE" id="PS51186"/>
    </source>
</evidence>
<feature type="domain" description="N-acetyltransferase" evidence="1">
    <location>
        <begin position="19"/>
        <end position="171"/>
    </location>
</feature>
<dbReference type="InterPro" id="IPR016181">
    <property type="entry name" value="Acyl_CoA_acyltransferase"/>
</dbReference>
<dbReference type="PANTHER" id="PTHR43441">
    <property type="entry name" value="RIBOSOMAL-PROTEIN-SERINE ACETYLTRANSFERASE"/>
    <property type="match status" value="1"/>
</dbReference>
<name>A0ABT6WYC1_9ACTN</name>
<comment type="caution">
    <text evidence="2">The sequence shown here is derived from an EMBL/GenBank/DDBJ whole genome shotgun (WGS) entry which is preliminary data.</text>
</comment>
<keyword evidence="3" id="KW-1185">Reference proteome</keyword>
<organism evidence="2 3">
    <name type="scientific">Actinoplanes sandaracinus</name>
    <dbReference type="NCBI Taxonomy" id="3045177"/>
    <lineage>
        <taxon>Bacteria</taxon>
        <taxon>Bacillati</taxon>
        <taxon>Actinomycetota</taxon>
        <taxon>Actinomycetes</taxon>
        <taxon>Micromonosporales</taxon>
        <taxon>Micromonosporaceae</taxon>
        <taxon>Actinoplanes</taxon>
    </lineage>
</organism>
<accession>A0ABT6WYC1</accession>
<dbReference type="PROSITE" id="PS51186">
    <property type="entry name" value="GNAT"/>
    <property type="match status" value="1"/>
</dbReference>
<protein>
    <submittedName>
        <fullName evidence="2">GNAT family N-acetyltransferase</fullName>
    </submittedName>
</protein>
<gene>
    <name evidence="2" type="ORF">QLQ12_39770</name>
</gene>
<dbReference type="InterPro" id="IPR051908">
    <property type="entry name" value="Ribosomal_N-acetyltransferase"/>
</dbReference>
<reference evidence="2 3" key="1">
    <citation type="submission" date="2023-05" db="EMBL/GenBank/DDBJ databases">
        <title>Actinoplanes sp. NEAU-A12 genome sequencing.</title>
        <authorList>
            <person name="Wang Z.-S."/>
        </authorList>
    </citation>
    <scope>NUCLEOTIDE SEQUENCE [LARGE SCALE GENOMIC DNA]</scope>
    <source>
        <strain evidence="2 3">NEAU-A12</strain>
    </source>
</reference>
<sequence length="185" mass="20285">MPADPMTSLWADAAMPGGLRWRTLSPADAPLVVEATSEETAPALWGPRPVGPYTLADAGNALREWDPDGGELASYGILRDDRLLAAFGLMCEPAQIAEVAYWVPPRHRRQGLASAGLRFLTDWALTSAGFRGLWLEIDPTNPASVGVAERAGYRFDRRIPGHCRSWADEDPAHDTRHDCLIWVNP</sequence>